<accession>A0A3A6R1U4</accession>
<dbReference type="RefSeq" id="WP_120029040.1">
    <property type="nucleotide sequence ID" value="NZ_QVMU01000001.1"/>
</dbReference>
<reference evidence="11 12" key="1">
    <citation type="submission" date="2018-08" db="EMBL/GenBank/DDBJ databases">
        <title>Vibrio isolated from the Eastern China Marginal Seas.</title>
        <authorList>
            <person name="Li Y."/>
        </authorList>
    </citation>
    <scope>NUCLEOTIDE SEQUENCE [LARGE SCALE GENOMIC DNA]</scope>
    <source>
        <strain evidence="11 12">BEI233</strain>
    </source>
</reference>
<evidence type="ECO:0000256" key="3">
    <source>
        <dbReference type="ARBA" id="ARBA00022598"/>
    </source>
</evidence>
<comment type="similarity">
    <text evidence="2 8">Belongs to the glutamate--cysteine ligase type 1 family. Type 1 subfamily.</text>
</comment>
<evidence type="ECO:0000256" key="5">
    <source>
        <dbReference type="ARBA" id="ARBA00022741"/>
    </source>
</evidence>
<evidence type="ECO:0000256" key="2">
    <source>
        <dbReference type="ARBA" id="ARBA00008772"/>
    </source>
</evidence>
<organism evidence="11 12">
    <name type="scientific">Vibrio sinensis</name>
    <dbReference type="NCBI Taxonomy" id="2302434"/>
    <lineage>
        <taxon>Bacteria</taxon>
        <taxon>Pseudomonadati</taxon>
        <taxon>Pseudomonadota</taxon>
        <taxon>Gammaproteobacteria</taxon>
        <taxon>Vibrionales</taxon>
        <taxon>Vibrionaceae</taxon>
        <taxon>Vibrio</taxon>
    </lineage>
</organism>
<dbReference type="HAMAP" id="MF_00578">
    <property type="entry name" value="Glu_cys_ligase"/>
    <property type="match status" value="1"/>
</dbReference>
<keyword evidence="6 8" id="KW-0067">ATP-binding</keyword>
<keyword evidence="4 8" id="KW-0317">Glutathione biosynthesis</keyword>
<dbReference type="GO" id="GO:0046872">
    <property type="term" value="F:metal ion binding"/>
    <property type="evidence" value="ECO:0007669"/>
    <property type="project" value="TreeGrafter"/>
</dbReference>
<dbReference type="NCBIfam" id="TIGR01434">
    <property type="entry name" value="glu_cys_ligase"/>
    <property type="match status" value="1"/>
</dbReference>
<dbReference type="Proteomes" id="UP000273252">
    <property type="component" value="Unassembled WGS sequence"/>
</dbReference>
<evidence type="ECO:0000313" key="11">
    <source>
        <dbReference type="EMBL" id="RJX75284.1"/>
    </source>
</evidence>
<dbReference type="PANTHER" id="PTHR38761">
    <property type="entry name" value="GLUTAMATE--CYSTEINE LIGASE"/>
    <property type="match status" value="1"/>
</dbReference>
<evidence type="ECO:0000256" key="4">
    <source>
        <dbReference type="ARBA" id="ARBA00022684"/>
    </source>
</evidence>
<keyword evidence="3 8" id="KW-0436">Ligase</keyword>
<protein>
    <recommendedName>
        <fullName evidence="8">Glutamate--cysteine ligase</fullName>
        <ecNumber evidence="8">6.3.2.2</ecNumber>
    </recommendedName>
    <alternativeName>
        <fullName evidence="8">Gamma-ECS</fullName>
        <shortName evidence="8">GCS</shortName>
    </alternativeName>
    <alternativeName>
        <fullName evidence="8">Gamma-glutamylcysteine synthetase</fullName>
    </alternativeName>
</protein>
<dbReference type="EC" id="6.3.2.2" evidence="8"/>
<keyword evidence="12" id="KW-1185">Reference proteome</keyword>
<comment type="caution">
    <text evidence="11">The sequence shown here is derived from an EMBL/GenBank/DDBJ whole genome shotgun (WGS) entry which is preliminary data.</text>
</comment>
<evidence type="ECO:0000256" key="8">
    <source>
        <dbReference type="HAMAP-Rule" id="MF_00578"/>
    </source>
</evidence>
<evidence type="ECO:0000313" key="12">
    <source>
        <dbReference type="Proteomes" id="UP000273252"/>
    </source>
</evidence>
<dbReference type="InterPro" id="IPR006334">
    <property type="entry name" value="Glut_cys_ligase"/>
</dbReference>
<dbReference type="InterPro" id="IPR007370">
    <property type="entry name" value="Glu_cys_ligase"/>
</dbReference>
<evidence type="ECO:0000259" key="10">
    <source>
        <dbReference type="Pfam" id="PF04262"/>
    </source>
</evidence>
<name>A0A3A6R1U4_9VIBR</name>
<dbReference type="AlphaFoldDB" id="A0A3A6R1U4"/>
<sequence>MNNNDVTYSEIDIQNFLNNDRVQASLVDIRRGIERELIRTTEQSLLSGVPHPKALGSALTHPYITTDFAESQLELVTAAMTDRSAMFNSLASLHCFVAQRLPFGEMLWGASMPPILPNEEEIAIANYGTSNAGLLKMRYRQGLANRYGKRMQLISGIHYNFSLPQSFWQALHSETHSDLSIDDFISDRYFHLIRNVLRHGWIIAYLFGASPAVDKSYLIGKEHTLASLDEDSFYLPWATSLRLSNLGYTSSEQSLYPVSFNNKQAYLSDLFTALTRPSERYTHFSGDQQLNGSVLQLENELYGSVRPKIVSDELRPLYAMCHHGVQYVELRSLDNNPYLPLGISEEQSHFLDLFLTYCALAPSPELTERERTVIVRRQELVATRGREPQLKLPSLQSNLEVVEEELTQMGLGIISSMRTVALVFDEKFATSQYQASLDHESEKFHNSELTPSAMLLAQMQQENLSHSALIKQLSNEHLNHVHLDQKSIGITEDETLIQLATESLFKQALMESQQEIDFDDFLKQKNELQRDCKQQAAVV</sequence>
<dbReference type="Pfam" id="PF04262">
    <property type="entry name" value="Glu_cys_ligase"/>
    <property type="match status" value="1"/>
</dbReference>
<dbReference type="PANTHER" id="PTHR38761:SF1">
    <property type="entry name" value="GLUTAMATE--CYSTEINE LIGASE"/>
    <property type="match status" value="1"/>
</dbReference>
<evidence type="ECO:0000256" key="1">
    <source>
        <dbReference type="ARBA" id="ARBA00005006"/>
    </source>
</evidence>
<dbReference type="GO" id="GO:0004357">
    <property type="term" value="F:glutamate-cysteine ligase activity"/>
    <property type="evidence" value="ECO:0007669"/>
    <property type="project" value="UniProtKB-UniRule"/>
</dbReference>
<evidence type="ECO:0000256" key="6">
    <source>
        <dbReference type="ARBA" id="ARBA00022840"/>
    </source>
</evidence>
<dbReference type="SUPFAM" id="SSF55931">
    <property type="entry name" value="Glutamine synthetase/guanido kinase"/>
    <property type="match status" value="1"/>
</dbReference>
<dbReference type="OrthoDB" id="9803907at2"/>
<dbReference type="GO" id="GO:0005524">
    <property type="term" value="F:ATP binding"/>
    <property type="evidence" value="ECO:0007669"/>
    <property type="project" value="UniProtKB-KW"/>
</dbReference>
<dbReference type="Gene3D" id="3.30.590.20">
    <property type="match status" value="1"/>
</dbReference>
<comment type="pathway">
    <text evidence="1 8 9">Sulfur metabolism; glutathione biosynthesis; glutathione from L-cysteine and L-glutamate: step 1/2.</text>
</comment>
<evidence type="ECO:0000256" key="9">
    <source>
        <dbReference type="RuleBase" id="RU004391"/>
    </source>
</evidence>
<dbReference type="EMBL" id="QVMU01000001">
    <property type="protein sequence ID" value="RJX75284.1"/>
    <property type="molecule type" value="Genomic_DNA"/>
</dbReference>
<dbReference type="UniPathway" id="UPA00142">
    <property type="reaction ID" value="UER00209"/>
</dbReference>
<gene>
    <name evidence="8 11" type="primary">gshA</name>
    <name evidence="11" type="ORF">DZ860_00945</name>
</gene>
<comment type="catalytic activity">
    <reaction evidence="7 8 9">
        <text>L-cysteine + L-glutamate + ATP = gamma-L-glutamyl-L-cysteine + ADP + phosphate + H(+)</text>
        <dbReference type="Rhea" id="RHEA:13285"/>
        <dbReference type="ChEBI" id="CHEBI:15378"/>
        <dbReference type="ChEBI" id="CHEBI:29985"/>
        <dbReference type="ChEBI" id="CHEBI:30616"/>
        <dbReference type="ChEBI" id="CHEBI:35235"/>
        <dbReference type="ChEBI" id="CHEBI:43474"/>
        <dbReference type="ChEBI" id="CHEBI:58173"/>
        <dbReference type="ChEBI" id="CHEBI:456216"/>
        <dbReference type="EC" id="6.3.2.2"/>
    </reaction>
</comment>
<evidence type="ECO:0000256" key="7">
    <source>
        <dbReference type="ARBA" id="ARBA00048819"/>
    </source>
</evidence>
<proteinExistence type="inferred from homology"/>
<dbReference type="InterPro" id="IPR014746">
    <property type="entry name" value="Gln_synth/guanido_kin_cat_dom"/>
</dbReference>
<feature type="domain" description="Glutamate--cysteine ligase" evidence="10">
    <location>
        <begin position="16"/>
        <end position="379"/>
    </location>
</feature>
<keyword evidence="5 8" id="KW-0547">Nucleotide-binding</keyword>
<dbReference type="GO" id="GO:0005829">
    <property type="term" value="C:cytosol"/>
    <property type="evidence" value="ECO:0007669"/>
    <property type="project" value="TreeGrafter"/>
</dbReference>
<dbReference type="GO" id="GO:0006750">
    <property type="term" value="P:glutathione biosynthetic process"/>
    <property type="evidence" value="ECO:0007669"/>
    <property type="project" value="UniProtKB-UniRule"/>
</dbReference>